<dbReference type="InterPro" id="IPR029058">
    <property type="entry name" value="AB_hydrolase_fold"/>
</dbReference>
<keyword evidence="1" id="KW-0472">Membrane</keyword>
<gene>
    <name evidence="3" type="ORF">BJG266_LOCUS14961</name>
    <name evidence="2" type="ORF">QVE165_LOCUS10373</name>
</gene>
<dbReference type="Pfam" id="PF00756">
    <property type="entry name" value="Esterase"/>
    <property type="match status" value="1"/>
</dbReference>
<dbReference type="AlphaFoldDB" id="A0A814ASQ9"/>
<sequence length="595" mass="68525">MSNETDYNNTQKYDFISQYLTQYVGSSLYVLCLCGTIMNMLTFLQQSFQRRACSLYLWIASFCDFIHLNIGLLSNILHYGFHYHWSNRSIIVSSLTILAFINRYMMSSRQSSRWKFSNRTIIIRCIITIIFFWVIASIPIIFCSQYGRHLSYNEQLICSISCRYSYGVIIQIIYVCLFNGFIPPVTMAIFGFLTYCNGRNLHQRSQTKSIRVRRINKQLTWMLIFQSIKSLFTSIPYSIFSCYWIFTLKKSKSLMDEAKENLVNEIVHLLFWSNYTSFLVYMCSSNVFRNQCNTLNFISGFGLTVYSVSQLDKQLYEIVVSSDEVRGEQKIRILIPSDYTTSDNNRHYPVLYLLHGSPGGSEDWTTQGKVQDICGNVSLITVMPNGDSFGWYTNWIIPGNYTPQNWRTYHMEQLVPWIDFNLRTISKKQGRAIAGLSMGGFGAIRYAQLYSNNFIYAASFSGVLNLLNNDIQNEILNDVPIDDKPLVGPFGYPNESLSSNEWFAQNPITYAAKLRDVSVALYTGNTGDLELLLRDSSYYLRDTLMSLKIPVYFNDYGNGQSIGYDCDGGHTWACWNAALIDVLPRMMAVLQHNLL</sequence>
<dbReference type="Gene3D" id="3.40.50.1820">
    <property type="entry name" value="alpha/beta hydrolase"/>
    <property type="match status" value="1"/>
</dbReference>
<evidence type="ECO:0000313" key="4">
    <source>
        <dbReference type="Proteomes" id="UP000663832"/>
    </source>
</evidence>
<feature type="transmembrane region" description="Helical" evidence="1">
    <location>
        <begin position="20"/>
        <end position="43"/>
    </location>
</feature>
<dbReference type="InterPro" id="IPR050583">
    <property type="entry name" value="Mycobacterial_A85_antigen"/>
</dbReference>
<evidence type="ECO:0000313" key="2">
    <source>
        <dbReference type="EMBL" id="CAF0917861.1"/>
    </source>
</evidence>
<comment type="caution">
    <text evidence="2">The sequence shown here is derived from an EMBL/GenBank/DDBJ whole genome shotgun (WGS) entry which is preliminary data.</text>
</comment>
<evidence type="ECO:0000313" key="3">
    <source>
        <dbReference type="EMBL" id="CAF0982713.1"/>
    </source>
</evidence>
<feature type="transmembrane region" description="Helical" evidence="1">
    <location>
        <begin position="219"/>
        <end position="246"/>
    </location>
</feature>
<feature type="transmembrane region" description="Helical" evidence="1">
    <location>
        <begin position="172"/>
        <end position="198"/>
    </location>
</feature>
<dbReference type="Proteomes" id="UP000663877">
    <property type="component" value="Unassembled WGS sequence"/>
</dbReference>
<dbReference type="InterPro" id="IPR000801">
    <property type="entry name" value="Esterase-like"/>
</dbReference>
<evidence type="ECO:0000256" key="1">
    <source>
        <dbReference type="SAM" id="Phobius"/>
    </source>
</evidence>
<feature type="transmembrane region" description="Helical" evidence="1">
    <location>
        <begin position="121"/>
        <end position="142"/>
    </location>
</feature>
<name>A0A814ASQ9_9BILA</name>
<protein>
    <submittedName>
        <fullName evidence="2">Uncharacterized protein</fullName>
    </submittedName>
</protein>
<dbReference type="EMBL" id="CAJNOM010000048">
    <property type="protein sequence ID" value="CAF0917861.1"/>
    <property type="molecule type" value="Genomic_DNA"/>
</dbReference>
<keyword evidence="1" id="KW-0812">Transmembrane</keyword>
<dbReference type="SUPFAM" id="SSF53474">
    <property type="entry name" value="alpha/beta-Hydrolases"/>
    <property type="match status" value="1"/>
</dbReference>
<keyword evidence="4" id="KW-1185">Reference proteome</keyword>
<dbReference type="SUPFAM" id="SSF81321">
    <property type="entry name" value="Family A G protein-coupled receptor-like"/>
    <property type="match status" value="1"/>
</dbReference>
<dbReference type="Gene3D" id="1.20.1070.10">
    <property type="entry name" value="Rhodopsin 7-helix transmembrane proteins"/>
    <property type="match status" value="1"/>
</dbReference>
<dbReference type="PANTHER" id="PTHR48098">
    <property type="entry name" value="ENTEROCHELIN ESTERASE-RELATED"/>
    <property type="match status" value="1"/>
</dbReference>
<dbReference type="OrthoDB" id="2107086at2759"/>
<feature type="transmembrane region" description="Helical" evidence="1">
    <location>
        <begin position="55"/>
        <end position="77"/>
    </location>
</feature>
<accession>A0A814ASQ9</accession>
<feature type="transmembrane region" description="Helical" evidence="1">
    <location>
        <begin position="83"/>
        <end position="101"/>
    </location>
</feature>
<dbReference type="EMBL" id="CAJNOI010000064">
    <property type="protein sequence ID" value="CAF0982713.1"/>
    <property type="molecule type" value="Genomic_DNA"/>
</dbReference>
<keyword evidence="1" id="KW-1133">Transmembrane helix</keyword>
<organism evidence="2 4">
    <name type="scientific">Adineta steineri</name>
    <dbReference type="NCBI Taxonomy" id="433720"/>
    <lineage>
        <taxon>Eukaryota</taxon>
        <taxon>Metazoa</taxon>
        <taxon>Spiralia</taxon>
        <taxon>Gnathifera</taxon>
        <taxon>Rotifera</taxon>
        <taxon>Eurotatoria</taxon>
        <taxon>Bdelloidea</taxon>
        <taxon>Adinetida</taxon>
        <taxon>Adinetidae</taxon>
        <taxon>Adineta</taxon>
    </lineage>
</organism>
<dbReference type="GO" id="GO:0016747">
    <property type="term" value="F:acyltransferase activity, transferring groups other than amino-acyl groups"/>
    <property type="evidence" value="ECO:0007669"/>
    <property type="project" value="TreeGrafter"/>
</dbReference>
<proteinExistence type="predicted"/>
<dbReference type="Proteomes" id="UP000663832">
    <property type="component" value="Unassembled WGS sequence"/>
</dbReference>
<dbReference type="PANTHER" id="PTHR48098:SF1">
    <property type="entry name" value="DIACYLGLYCEROL ACYLTRANSFERASE_MYCOLYLTRANSFERASE AG85A"/>
    <property type="match status" value="1"/>
</dbReference>
<reference evidence="2" key="1">
    <citation type="submission" date="2021-02" db="EMBL/GenBank/DDBJ databases">
        <authorList>
            <person name="Nowell W R."/>
        </authorList>
    </citation>
    <scope>NUCLEOTIDE SEQUENCE</scope>
</reference>